<dbReference type="Proteomes" id="UP000290759">
    <property type="component" value="Unassembled WGS sequence"/>
</dbReference>
<proteinExistence type="predicted"/>
<keyword evidence="2" id="KW-1185">Reference proteome</keyword>
<dbReference type="EMBL" id="QYBB01000006">
    <property type="protein sequence ID" value="RYC32556.1"/>
    <property type="molecule type" value="Genomic_DNA"/>
</dbReference>
<reference evidence="1 2" key="1">
    <citation type="submission" date="2018-12" db="EMBL/GenBank/DDBJ databases">
        <authorList>
            <person name="Grouzdev D.S."/>
            <person name="Krutkina M.S."/>
        </authorList>
    </citation>
    <scope>NUCLEOTIDE SEQUENCE [LARGE SCALE GENOMIC DNA]</scope>
    <source>
        <strain evidence="1 2">RmlP026</strain>
    </source>
</reference>
<organism evidence="1 2">
    <name type="scientific">Lichenibacterium minor</name>
    <dbReference type="NCBI Taxonomy" id="2316528"/>
    <lineage>
        <taxon>Bacteria</taxon>
        <taxon>Pseudomonadati</taxon>
        <taxon>Pseudomonadota</taxon>
        <taxon>Alphaproteobacteria</taxon>
        <taxon>Hyphomicrobiales</taxon>
        <taxon>Lichenihabitantaceae</taxon>
        <taxon>Lichenibacterium</taxon>
    </lineage>
</organism>
<sequence length="367" mass="38511">MRIAFHAPLKAPDHPVPSGDRQMARLLLAALRAGGHEVATASTFRPFLPAPEPARMHAAEAEATREVERIAARWAAEGPPDLWFCYHPYYKAPDLLGPRLAARFGLPYAAAEASHAGKRAHGPWAAWHGANEATLRAADLQVCFTPRDAEGLAGLVPPERIAMLPPFIDAGPFGAVARRARGGGPVELVAVAMMRPGDKARSFAFLAAALGALPPGLDWRLTIVGDGPERDATRTLFAGLPRDRIAFAGERAAAGVADAMAGADLYVWPGFGEAYGIAYLEAGAAGLPVLAMDCGGIGSVVVHGTTGVLTPEGDLDAYARALAALIGDPARRLGLGEAARRMVLGERTVARAAGVLSQALACWDRHR</sequence>
<comment type="caution">
    <text evidence="1">The sequence shown here is derived from an EMBL/GenBank/DDBJ whole genome shotgun (WGS) entry which is preliminary data.</text>
</comment>
<dbReference type="PANTHER" id="PTHR45947:SF3">
    <property type="entry name" value="SULFOQUINOVOSYL TRANSFERASE SQD2"/>
    <property type="match status" value="1"/>
</dbReference>
<reference evidence="1 2" key="2">
    <citation type="submission" date="2019-02" db="EMBL/GenBank/DDBJ databases">
        <title>'Lichenibacterium ramalinii' gen. nov. sp. nov., 'Lichenibacterium minor' gen. nov. sp. nov.</title>
        <authorList>
            <person name="Pankratov T."/>
        </authorList>
    </citation>
    <scope>NUCLEOTIDE SEQUENCE [LARGE SCALE GENOMIC DNA]</scope>
    <source>
        <strain evidence="1 2">RmlP026</strain>
    </source>
</reference>
<keyword evidence="1" id="KW-0808">Transferase</keyword>
<evidence type="ECO:0000313" key="2">
    <source>
        <dbReference type="Proteomes" id="UP000290759"/>
    </source>
</evidence>
<dbReference type="SUPFAM" id="SSF53756">
    <property type="entry name" value="UDP-Glycosyltransferase/glycogen phosphorylase"/>
    <property type="match status" value="1"/>
</dbReference>
<dbReference type="CDD" id="cd03801">
    <property type="entry name" value="GT4_PimA-like"/>
    <property type="match status" value="1"/>
</dbReference>
<evidence type="ECO:0000313" key="1">
    <source>
        <dbReference type="EMBL" id="RYC32556.1"/>
    </source>
</evidence>
<dbReference type="OrthoDB" id="5443996at2"/>
<dbReference type="GO" id="GO:0016758">
    <property type="term" value="F:hexosyltransferase activity"/>
    <property type="evidence" value="ECO:0007669"/>
    <property type="project" value="TreeGrafter"/>
</dbReference>
<name>A0A4Q2UBS5_9HYPH</name>
<gene>
    <name evidence="1" type="ORF">D3273_07390</name>
</gene>
<accession>A0A4Q2UBS5</accession>
<dbReference type="AlphaFoldDB" id="A0A4Q2UBS5"/>
<dbReference type="RefSeq" id="WP_129225045.1">
    <property type="nucleotide sequence ID" value="NZ_QYBB01000006.1"/>
</dbReference>
<dbReference type="PANTHER" id="PTHR45947">
    <property type="entry name" value="SULFOQUINOVOSYL TRANSFERASE SQD2"/>
    <property type="match status" value="1"/>
</dbReference>
<dbReference type="Pfam" id="PF13692">
    <property type="entry name" value="Glyco_trans_1_4"/>
    <property type="match status" value="1"/>
</dbReference>
<protein>
    <submittedName>
        <fullName evidence="1">Glycosyltransferase family 1 protein</fullName>
    </submittedName>
</protein>
<dbReference type="InterPro" id="IPR050194">
    <property type="entry name" value="Glycosyltransferase_grp1"/>
</dbReference>
<dbReference type="Gene3D" id="3.40.50.2000">
    <property type="entry name" value="Glycogen Phosphorylase B"/>
    <property type="match status" value="2"/>
</dbReference>